<sequence>YVIDCITFSQLIFASAVCVFYTDLLPGITCPSDPYQLVGQSWGAIEIVWSTGLCGIIFSIFASKLAQSWGVTGPFSVLAQDVYDL</sequence>
<accession>N1PNZ0</accession>
<reference evidence="2" key="1">
    <citation type="journal article" date="2012" name="PLoS Genet.">
        <title>The genomes of the fungal plant pathogens Cladosporium fulvum and Dothistroma septosporum reveal adaptation to different hosts and lifestyles but also signatures of common ancestry.</title>
        <authorList>
            <person name="de Wit P.J.G.M."/>
            <person name="van der Burgt A."/>
            <person name="Oekmen B."/>
            <person name="Stergiopoulos I."/>
            <person name="Abd-Elsalam K.A."/>
            <person name="Aerts A.L."/>
            <person name="Bahkali A.H."/>
            <person name="Beenen H.G."/>
            <person name="Chettri P."/>
            <person name="Cox M.P."/>
            <person name="Datema E."/>
            <person name="de Vries R.P."/>
            <person name="Dhillon B."/>
            <person name="Ganley A.R."/>
            <person name="Griffiths S.A."/>
            <person name="Guo Y."/>
            <person name="Hamelin R.C."/>
            <person name="Henrissat B."/>
            <person name="Kabir M.S."/>
            <person name="Jashni M.K."/>
            <person name="Kema G."/>
            <person name="Klaubauf S."/>
            <person name="Lapidus A."/>
            <person name="Levasseur A."/>
            <person name="Lindquist E."/>
            <person name="Mehrabi R."/>
            <person name="Ohm R.A."/>
            <person name="Owen T.J."/>
            <person name="Salamov A."/>
            <person name="Schwelm A."/>
            <person name="Schijlen E."/>
            <person name="Sun H."/>
            <person name="van den Burg H.A."/>
            <person name="van Ham R.C.H.J."/>
            <person name="Zhang S."/>
            <person name="Goodwin S.B."/>
            <person name="Grigoriev I.V."/>
            <person name="Collemare J."/>
            <person name="Bradshaw R.E."/>
        </authorList>
    </citation>
    <scope>NUCLEOTIDE SEQUENCE [LARGE SCALE GENOMIC DNA]</scope>
    <source>
        <strain evidence="2">NZE10 / CBS 128990</strain>
    </source>
</reference>
<evidence type="ECO:0000313" key="1">
    <source>
        <dbReference type="EMBL" id="EME45131.1"/>
    </source>
</evidence>
<feature type="non-terminal residue" evidence="1">
    <location>
        <position position="85"/>
    </location>
</feature>
<dbReference type="STRING" id="675120.N1PNZ0"/>
<protein>
    <submittedName>
        <fullName evidence="1">Uncharacterized protein</fullName>
    </submittedName>
</protein>
<keyword evidence="2" id="KW-1185">Reference proteome</keyword>
<gene>
    <name evidence="1" type="ORF">DOTSEDRAFT_117421</name>
</gene>
<organism evidence="1 2">
    <name type="scientific">Dothistroma septosporum (strain NZE10 / CBS 128990)</name>
    <name type="common">Red band needle blight fungus</name>
    <name type="synonym">Mycosphaerella pini</name>
    <dbReference type="NCBI Taxonomy" id="675120"/>
    <lineage>
        <taxon>Eukaryota</taxon>
        <taxon>Fungi</taxon>
        <taxon>Dikarya</taxon>
        <taxon>Ascomycota</taxon>
        <taxon>Pezizomycotina</taxon>
        <taxon>Dothideomycetes</taxon>
        <taxon>Dothideomycetidae</taxon>
        <taxon>Mycosphaerellales</taxon>
        <taxon>Mycosphaerellaceae</taxon>
        <taxon>Dothistroma</taxon>
    </lineage>
</organism>
<reference evidence="1 2" key="2">
    <citation type="journal article" date="2012" name="PLoS Pathog.">
        <title>Diverse lifestyles and strategies of plant pathogenesis encoded in the genomes of eighteen Dothideomycetes fungi.</title>
        <authorList>
            <person name="Ohm R.A."/>
            <person name="Feau N."/>
            <person name="Henrissat B."/>
            <person name="Schoch C.L."/>
            <person name="Horwitz B.A."/>
            <person name="Barry K.W."/>
            <person name="Condon B.J."/>
            <person name="Copeland A.C."/>
            <person name="Dhillon B."/>
            <person name="Glaser F."/>
            <person name="Hesse C.N."/>
            <person name="Kosti I."/>
            <person name="LaButti K."/>
            <person name="Lindquist E.A."/>
            <person name="Lucas S."/>
            <person name="Salamov A.A."/>
            <person name="Bradshaw R.E."/>
            <person name="Ciuffetti L."/>
            <person name="Hamelin R.C."/>
            <person name="Kema G.H.J."/>
            <person name="Lawrence C."/>
            <person name="Scott J.A."/>
            <person name="Spatafora J.W."/>
            <person name="Turgeon B.G."/>
            <person name="de Wit P.J.G.M."/>
            <person name="Zhong S."/>
            <person name="Goodwin S.B."/>
            <person name="Grigoriev I.V."/>
        </authorList>
    </citation>
    <scope>NUCLEOTIDE SEQUENCE [LARGE SCALE GENOMIC DNA]</scope>
    <source>
        <strain evidence="2">NZE10 / CBS 128990</strain>
    </source>
</reference>
<name>N1PNZ0_DOTSN</name>
<dbReference type="HOGENOM" id="CLU_2518606_0_0_1"/>
<proteinExistence type="predicted"/>
<dbReference type="AlphaFoldDB" id="N1PNZ0"/>
<evidence type="ECO:0000313" key="2">
    <source>
        <dbReference type="Proteomes" id="UP000016933"/>
    </source>
</evidence>
<dbReference type="EMBL" id="KB446538">
    <property type="protein sequence ID" value="EME45131.1"/>
    <property type="molecule type" value="Genomic_DNA"/>
</dbReference>
<dbReference type="OrthoDB" id="1735926at2759"/>
<feature type="non-terminal residue" evidence="1">
    <location>
        <position position="1"/>
    </location>
</feature>
<dbReference type="Proteomes" id="UP000016933">
    <property type="component" value="Unassembled WGS sequence"/>
</dbReference>